<comment type="caution">
    <text evidence="2">The sequence shown here is derived from an EMBL/GenBank/DDBJ whole genome shotgun (WGS) entry which is preliminary data.</text>
</comment>
<keyword evidence="3" id="KW-1185">Reference proteome</keyword>
<proteinExistence type="predicted"/>
<name>A0A8H5FBN8_9AGAR</name>
<dbReference type="Proteomes" id="UP000567179">
    <property type="component" value="Unassembled WGS sequence"/>
</dbReference>
<feature type="compositionally biased region" description="Low complexity" evidence="1">
    <location>
        <begin position="26"/>
        <end position="41"/>
    </location>
</feature>
<protein>
    <submittedName>
        <fullName evidence="2">Uncharacterized protein</fullName>
    </submittedName>
</protein>
<evidence type="ECO:0000256" key="1">
    <source>
        <dbReference type="SAM" id="MobiDB-lite"/>
    </source>
</evidence>
<dbReference type="AlphaFoldDB" id="A0A8H5FBN8"/>
<evidence type="ECO:0000313" key="3">
    <source>
        <dbReference type="Proteomes" id="UP000567179"/>
    </source>
</evidence>
<organism evidence="2 3">
    <name type="scientific">Psilocybe cf. subviscida</name>
    <dbReference type="NCBI Taxonomy" id="2480587"/>
    <lineage>
        <taxon>Eukaryota</taxon>
        <taxon>Fungi</taxon>
        <taxon>Dikarya</taxon>
        <taxon>Basidiomycota</taxon>
        <taxon>Agaricomycotina</taxon>
        <taxon>Agaricomycetes</taxon>
        <taxon>Agaricomycetidae</taxon>
        <taxon>Agaricales</taxon>
        <taxon>Agaricineae</taxon>
        <taxon>Strophariaceae</taxon>
        <taxon>Psilocybe</taxon>
    </lineage>
</organism>
<evidence type="ECO:0000313" key="2">
    <source>
        <dbReference type="EMBL" id="KAF5330941.1"/>
    </source>
</evidence>
<feature type="region of interest" description="Disordered" evidence="1">
    <location>
        <begin position="1"/>
        <end position="41"/>
    </location>
</feature>
<dbReference type="EMBL" id="JAACJJ010000001">
    <property type="protein sequence ID" value="KAF5330941.1"/>
    <property type="molecule type" value="Genomic_DNA"/>
</dbReference>
<sequence>MDWYQHKGTAPRNARRRLPSMPTVYPSTSSPLDSPNNPPSSIEWNDDWADEPTLLQAIRHQGGLPSLVTLTIPVGSKTLKEFFILLSLCPNLRELTVKPREYDEIYECTLAPTDAWAWGALVPSLQYVTAPALLIGKLVPGRAVHTIGIIQEEREDSDVMLRHNLDALRGSALSKAAVENLVLEDIAVPFMRPLLMKVAETLPALKTLCLGTDAMDDTNDPDEKYQLGMIPDEIYENVLEDVAQGVIRLPTTLTVLEMTHHSAFMLDYDPISDHGINRNAFPNLREITYGVDAQQKRLTWSEKLLAWV</sequence>
<gene>
    <name evidence="2" type="ORF">D9619_005173</name>
</gene>
<accession>A0A8H5FBN8</accession>
<reference evidence="2 3" key="1">
    <citation type="journal article" date="2020" name="ISME J.">
        <title>Uncovering the hidden diversity of litter-decomposition mechanisms in mushroom-forming fungi.</title>
        <authorList>
            <person name="Floudas D."/>
            <person name="Bentzer J."/>
            <person name="Ahren D."/>
            <person name="Johansson T."/>
            <person name="Persson P."/>
            <person name="Tunlid A."/>
        </authorList>
    </citation>
    <scope>NUCLEOTIDE SEQUENCE [LARGE SCALE GENOMIC DNA]</scope>
    <source>
        <strain evidence="2 3">CBS 101986</strain>
    </source>
</reference>